<accession>A0A0D2JPG7</accession>
<dbReference type="STRING" id="145388.A0A0D2JPG7"/>
<keyword evidence="2" id="KW-1185">Reference proteome</keyword>
<evidence type="ECO:0008006" key="3">
    <source>
        <dbReference type="Google" id="ProtNLM"/>
    </source>
</evidence>
<name>A0A0D2JPG7_9CHLO</name>
<dbReference type="AlphaFoldDB" id="A0A0D2JPG7"/>
<proteinExistence type="predicted"/>
<dbReference type="GeneID" id="25739803"/>
<evidence type="ECO:0000313" key="2">
    <source>
        <dbReference type="Proteomes" id="UP000054498"/>
    </source>
</evidence>
<dbReference type="Proteomes" id="UP000054498">
    <property type="component" value="Unassembled WGS sequence"/>
</dbReference>
<dbReference type="PANTHER" id="PTHR37227">
    <property type="entry name" value="OS01G0219000 PROTEIN"/>
    <property type="match status" value="1"/>
</dbReference>
<protein>
    <recommendedName>
        <fullName evidence="3">Proteasome assembly chaperone 1</fullName>
    </recommendedName>
</protein>
<reference evidence="1 2" key="1">
    <citation type="journal article" date="2013" name="BMC Genomics">
        <title>Reconstruction of the lipid metabolism for the microalga Monoraphidium neglectum from its genome sequence reveals characteristics suitable for biofuel production.</title>
        <authorList>
            <person name="Bogen C."/>
            <person name="Al-Dilaimi A."/>
            <person name="Albersmeier A."/>
            <person name="Wichmann J."/>
            <person name="Grundmann M."/>
            <person name="Rupp O."/>
            <person name="Lauersen K.J."/>
            <person name="Blifernez-Klassen O."/>
            <person name="Kalinowski J."/>
            <person name="Goesmann A."/>
            <person name="Mussgnug J.H."/>
            <person name="Kruse O."/>
        </authorList>
    </citation>
    <scope>NUCLEOTIDE SEQUENCE [LARGE SCALE GENOMIC DNA]</scope>
    <source>
        <strain evidence="1 2">SAG 48.87</strain>
    </source>
</reference>
<dbReference type="EMBL" id="KK101397">
    <property type="protein sequence ID" value="KIZ01033.1"/>
    <property type="molecule type" value="Genomic_DNA"/>
</dbReference>
<organism evidence="1 2">
    <name type="scientific">Monoraphidium neglectum</name>
    <dbReference type="NCBI Taxonomy" id="145388"/>
    <lineage>
        <taxon>Eukaryota</taxon>
        <taxon>Viridiplantae</taxon>
        <taxon>Chlorophyta</taxon>
        <taxon>core chlorophytes</taxon>
        <taxon>Chlorophyceae</taxon>
        <taxon>CS clade</taxon>
        <taxon>Sphaeropleales</taxon>
        <taxon>Selenastraceae</taxon>
        <taxon>Monoraphidium</taxon>
    </lineage>
</organism>
<dbReference type="KEGG" id="mng:MNEG_6927"/>
<sequence>MHARTHAVVYYFRTKQEVGSIPPSAPDGGGAAPGADLDVIYGGSASSRPRHRASAVLAPTGAPGAALAVCCREDVPAERAGAWARALLRAVAPAAVVILGAVRPEHYRGAGDASQEFLSFTLQTTARRQQQGPAALAQRAAAPPPLPSGSIVAGLPAALLTACELRGLAGVLLVSVEQVPALLPDSLPHLAGAAAALLSEAPAAAAPALAGALRDAGRVAAARAGVEHWLGRARGAGSVYV</sequence>
<evidence type="ECO:0000313" key="1">
    <source>
        <dbReference type="EMBL" id="KIZ01033.1"/>
    </source>
</evidence>
<dbReference type="PANTHER" id="PTHR37227:SF2">
    <property type="entry name" value="OS01G0219000 PROTEIN"/>
    <property type="match status" value="1"/>
</dbReference>
<gene>
    <name evidence="1" type="ORF">MNEG_6927</name>
</gene>
<dbReference type="RefSeq" id="XP_013900052.1">
    <property type="nucleotide sequence ID" value="XM_014044598.1"/>
</dbReference>
<dbReference type="OrthoDB" id="17536at2759"/>